<proteinExistence type="predicted"/>
<evidence type="ECO:0000259" key="2">
    <source>
        <dbReference type="Pfam" id="PF07331"/>
    </source>
</evidence>
<gene>
    <name evidence="3" type="ORF">DCMF_00500</name>
</gene>
<organism evidence="3 4">
    <name type="scientific">Formimonas warabiya</name>
    <dbReference type="NCBI Taxonomy" id="1761012"/>
    <lineage>
        <taxon>Bacteria</taxon>
        <taxon>Bacillati</taxon>
        <taxon>Bacillota</taxon>
        <taxon>Clostridia</taxon>
        <taxon>Eubacteriales</taxon>
        <taxon>Peptococcaceae</taxon>
        <taxon>Candidatus Formimonas</taxon>
    </lineage>
</organism>
<feature type="transmembrane region" description="Helical" evidence="1">
    <location>
        <begin position="122"/>
        <end position="141"/>
    </location>
</feature>
<keyword evidence="1" id="KW-0812">Transmembrane</keyword>
<accession>A0A3G1KM24</accession>
<feature type="transmembrane region" description="Helical" evidence="1">
    <location>
        <begin position="83"/>
        <end position="110"/>
    </location>
</feature>
<dbReference type="InterPro" id="IPR009936">
    <property type="entry name" value="DUF1468"/>
</dbReference>
<dbReference type="KEGG" id="fwa:DCMF_00500"/>
<protein>
    <recommendedName>
        <fullName evidence="2">DUF1468 domain-containing protein</fullName>
    </recommendedName>
</protein>
<dbReference type="Proteomes" id="UP000323521">
    <property type="component" value="Chromosome"/>
</dbReference>
<dbReference type="Pfam" id="PF07331">
    <property type="entry name" value="TctB"/>
    <property type="match status" value="1"/>
</dbReference>
<reference evidence="3 4" key="1">
    <citation type="submission" date="2016-10" db="EMBL/GenBank/DDBJ databases">
        <title>Complete Genome Sequence of Peptococcaceae strain DCMF.</title>
        <authorList>
            <person name="Edwards R.J."/>
            <person name="Holland S.I."/>
            <person name="Deshpande N.P."/>
            <person name="Wong Y.K."/>
            <person name="Ertan H."/>
            <person name="Manefield M."/>
            <person name="Russell T.L."/>
            <person name="Lee M.J."/>
        </authorList>
    </citation>
    <scope>NUCLEOTIDE SEQUENCE [LARGE SCALE GENOMIC DNA]</scope>
    <source>
        <strain evidence="3 4">DCMF</strain>
    </source>
</reference>
<feature type="domain" description="DUF1468" evidence="2">
    <location>
        <begin position="8"/>
        <end position="150"/>
    </location>
</feature>
<keyword evidence="1" id="KW-1133">Transmembrane helix</keyword>
<dbReference type="AlphaFoldDB" id="A0A3G1KM24"/>
<dbReference type="EMBL" id="CP017634">
    <property type="protein sequence ID" value="ATW23477.1"/>
    <property type="molecule type" value="Genomic_DNA"/>
</dbReference>
<evidence type="ECO:0000313" key="3">
    <source>
        <dbReference type="EMBL" id="ATW23477.1"/>
    </source>
</evidence>
<evidence type="ECO:0000256" key="1">
    <source>
        <dbReference type="SAM" id="Phobius"/>
    </source>
</evidence>
<feature type="transmembrane region" description="Helical" evidence="1">
    <location>
        <begin position="40"/>
        <end position="62"/>
    </location>
</feature>
<dbReference type="RefSeq" id="WP_148132618.1">
    <property type="nucleotide sequence ID" value="NZ_CP017634.1"/>
</dbReference>
<keyword evidence="1" id="KW-0472">Membrane</keyword>
<keyword evidence="4" id="KW-1185">Reference proteome</keyword>
<sequence>MHMNKDIVSSIALLALGAIYSVYSLQYKIGDIIYAPGSGAFPLLIGILLMLLSAVLLFLSVKKQRAIKERAAKEAHKFHLNKAFWLTCIGLLIYTFVMPLIGFFLATVILNFYLIRVLGGKGWLVPLVISLALGGLLYWLFGMMLKIPVPTFGI</sequence>
<evidence type="ECO:0000313" key="4">
    <source>
        <dbReference type="Proteomes" id="UP000323521"/>
    </source>
</evidence>
<name>A0A3G1KM24_FORW1</name>